<keyword evidence="4 7" id="KW-1133">Transmembrane helix</keyword>
<dbReference type="InterPro" id="IPR008952">
    <property type="entry name" value="Tetraspanin_EC2_sf"/>
</dbReference>
<evidence type="ECO:0000256" key="2">
    <source>
        <dbReference type="ARBA" id="ARBA00006840"/>
    </source>
</evidence>
<keyword evidence="5 7" id="KW-0472">Membrane</keyword>
<dbReference type="PANTHER" id="PTHR19282">
    <property type="entry name" value="TETRASPANIN"/>
    <property type="match status" value="1"/>
</dbReference>
<accession>A0AAV4EHB3</accession>
<keyword evidence="3 7" id="KW-0812">Transmembrane</keyword>
<evidence type="ECO:0000313" key="9">
    <source>
        <dbReference type="Proteomes" id="UP000762676"/>
    </source>
</evidence>
<evidence type="ECO:0000256" key="1">
    <source>
        <dbReference type="ARBA" id="ARBA00004141"/>
    </source>
</evidence>
<evidence type="ECO:0000256" key="3">
    <source>
        <dbReference type="ARBA" id="ARBA00022692"/>
    </source>
</evidence>
<dbReference type="Gene3D" id="1.10.1450.10">
    <property type="entry name" value="Tetraspanin"/>
    <property type="match status" value="1"/>
</dbReference>
<dbReference type="AlphaFoldDB" id="A0AAV4EHB3"/>
<dbReference type="SUPFAM" id="SSF48652">
    <property type="entry name" value="Tetraspanin"/>
    <property type="match status" value="1"/>
</dbReference>
<proteinExistence type="inferred from homology"/>
<comment type="caution">
    <text evidence="8">The sequence shown here is derived from an EMBL/GenBank/DDBJ whole genome shotgun (WGS) entry which is preliminary data.</text>
</comment>
<dbReference type="GO" id="GO:0005886">
    <property type="term" value="C:plasma membrane"/>
    <property type="evidence" value="ECO:0007669"/>
    <property type="project" value="TreeGrafter"/>
</dbReference>
<comment type="similarity">
    <text evidence="2 7">Belongs to the tetraspanin (TM4SF) family.</text>
</comment>
<dbReference type="InterPro" id="IPR000301">
    <property type="entry name" value="Tetraspanin_animals"/>
</dbReference>
<dbReference type="PRINTS" id="PR00259">
    <property type="entry name" value="TMFOUR"/>
</dbReference>
<dbReference type="EMBL" id="BMAT01007240">
    <property type="protein sequence ID" value="GFR60488.1"/>
    <property type="molecule type" value="Genomic_DNA"/>
</dbReference>
<gene>
    <name evidence="8" type="ORF">ElyMa_003531800</name>
</gene>
<evidence type="ECO:0000313" key="8">
    <source>
        <dbReference type="EMBL" id="GFR60488.1"/>
    </source>
</evidence>
<dbReference type="InterPro" id="IPR018499">
    <property type="entry name" value="Tetraspanin/Peripherin"/>
</dbReference>
<evidence type="ECO:0000256" key="6">
    <source>
        <dbReference type="PIRSR" id="PIRSR002419-1"/>
    </source>
</evidence>
<organism evidence="8 9">
    <name type="scientific">Elysia marginata</name>
    <dbReference type="NCBI Taxonomy" id="1093978"/>
    <lineage>
        <taxon>Eukaryota</taxon>
        <taxon>Metazoa</taxon>
        <taxon>Spiralia</taxon>
        <taxon>Lophotrochozoa</taxon>
        <taxon>Mollusca</taxon>
        <taxon>Gastropoda</taxon>
        <taxon>Heterobranchia</taxon>
        <taxon>Euthyneura</taxon>
        <taxon>Panpulmonata</taxon>
        <taxon>Sacoglossa</taxon>
        <taxon>Placobranchoidea</taxon>
        <taxon>Plakobranchidae</taxon>
        <taxon>Elysia</taxon>
    </lineage>
</organism>
<evidence type="ECO:0000256" key="7">
    <source>
        <dbReference type="RuleBase" id="RU361218"/>
    </source>
</evidence>
<dbReference type="PIRSF" id="PIRSF002419">
    <property type="entry name" value="Tetraspanin"/>
    <property type="match status" value="1"/>
</dbReference>
<keyword evidence="9" id="KW-1185">Reference proteome</keyword>
<feature type="transmembrane region" description="Helical" evidence="7">
    <location>
        <begin position="57"/>
        <end position="80"/>
    </location>
</feature>
<comment type="caution">
    <text evidence="7">Lacks conserved residue(s) required for the propagation of feature annotation.</text>
</comment>
<feature type="disulfide bond" evidence="6">
    <location>
        <begin position="120"/>
        <end position="136"/>
    </location>
</feature>
<dbReference type="PANTHER" id="PTHR19282:SF544">
    <property type="entry name" value="TETRASPANIN"/>
    <property type="match status" value="1"/>
</dbReference>
<name>A0AAV4EHB3_9GAST</name>
<dbReference type="Pfam" id="PF00335">
    <property type="entry name" value="Tetraspanin"/>
    <property type="match status" value="1"/>
</dbReference>
<feature type="transmembrane region" description="Helical" evidence="7">
    <location>
        <begin position="26"/>
        <end position="45"/>
    </location>
</feature>
<protein>
    <recommendedName>
        <fullName evidence="7">Tetraspanin</fullName>
    </recommendedName>
</protein>
<reference evidence="8 9" key="1">
    <citation type="journal article" date="2021" name="Elife">
        <title>Chloroplast acquisition without the gene transfer in kleptoplastic sea slugs, Plakobranchus ocellatus.</title>
        <authorList>
            <person name="Maeda T."/>
            <person name="Takahashi S."/>
            <person name="Yoshida T."/>
            <person name="Shimamura S."/>
            <person name="Takaki Y."/>
            <person name="Nagai Y."/>
            <person name="Toyoda A."/>
            <person name="Suzuki Y."/>
            <person name="Arimoto A."/>
            <person name="Ishii H."/>
            <person name="Satoh N."/>
            <person name="Nishiyama T."/>
            <person name="Hasebe M."/>
            <person name="Maruyama T."/>
            <person name="Minagawa J."/>
            <person name="Obokata J."/>
            <person name="Shigenobu S."/>
        </authorList>
    </citation>
    <scope>NUCLEOTIDE SEQUENCE [LARGE SCALE GENOMIC DNA]</scope>
</reference>
<dbReference type="Proteomes" id="UP000762676">
    <property type="component" value="Unassembled WGS sequence"/>
</dbReference>
<evidence type="ECO:0000256" key="4">
    <source>
        <dbReference type="ARBA" id="ARBA00022989"/>
    </source>
</evidence>
<feature type="transmembrane region" description="Helical" evidence="7">
    <location>
        <begin position="195"/>
        <end position="218"/>
    </location>
</feature>
<comment type="subcellular location">
    <subcellularLocation>
        <location evidence="1 7">Membrane</location>
        <topology evidence="1 7">Multi-pass membrane protein</topology>
    </subcellularLocation>
</comment>
<sequence length="232" mass="25573">MICLGAWTVAKGAGLKLFDQLLNEPSYMLIGTGVAMVLVGVYGCVVSVKVDAWALRIFMIVVIALFIVQVVLGGIGFFLLDDIQDEMSDIVRKAVVYYRLDNNFDRDEDMNALQIEFKCCGGHSFSDWEANILYSCNSSSALARCGVPKSCCRGTRDAQCGYAVREATEQYTEMFVYTEGCIVALLKVLKTHVSIVAGLAFSVSILEIICLILANIIIRNTVYHRKLLPSVN</sequence>
<keyword evidence="6" id="KW-1015">Disulfide bond</keyword>
<evidence type="ECO:0000256" key="5">
    <source>
        <dbReference type="ARBA" id="ARBA00023136"/>
    </source>
</evidence>